<sequence>MLNASNALGKGLGPDVALRRFGSKLTTFEKSEIMNYENVYFVGSAAKKHVVLSSIKKNNNGFDDEKGHYILNIHDHIGYRYEILKVMGSGSFANKGHYILNIHDHIGYRYEILKIMGSGSFANVVQAYDHAKKEFVALKIVKNKKNFHHQVKEEIRILEKLGHEDPDGSAKIGHIVDHFDFRNHKCIVFELMSYNLFDLLKMNGFKGFKELLVKKFAHSILESLEFVHRHNIIHADLKPENILLKTKYKSAVKVIDFGCSFFEDERIYTYIQSRFYRAPEVILGCDYGKPVDMWSFGCIVAELFTGHPLLPGEDASDQLALIIELLGLPPSKILKTSKRAMNFFSADGFPLYCSHKVFDDGFIAYGSGKSKRGKHRGAPKTRNWIATLKNEADDLFIDFLRRCLQWDPACRLTASDALQHPWIKRKLP</sequence>
<protein>
    <submittedName>
        <fullName evidence="2">Dual-specificity kinase</fullName>
    </submittedName>
</protein>
<evidence type="ECO:0000313" key="1">
    <source>
        <dbReference type="Proteomes" id="UP000887579"/>
    </source>
</evidence>
<accession>A0AC34GXH0</accession>
<name>A0AC34GXH0_9BILA</name>
<dbReference type="Proteomes" id="UP000887579">
    <property type="component" value="Unplaced"/>
</dbReference>
<organism evidence="1 2">
    <name type="scientific">Panagrolaimus sp. ES5</name>
    <dbReference type="NCBI Taxonomy" id="591445"/>
    <lineage>
        <taxon>Eukaryota</taxon>
        <taxon>Metazoa</taxon>
        <taxon>Ecdysozoa</taxon>
        <taxon>Nematoda</taxon>
        <taxon>Chromadorea</taxon>
        <taxon>Rhabditida</taxon>
        <taxon>Tylenchina</taxon>
        <taxon>Panagrolaimomorpha</taxon>
        <taxon>Panagrolaimoidea</taxon>
        <taxon>Panagrolaimidae</taxon>
        <taxon>Panagrolaimus</taxon>
    </lineage>
</organism>
<dbReference type="WBParaSite" id="ES5_v2.g9654.t1">
    <property type="protein sequence ID" value="ES5_v2.g9654.t1"/>
    <property type="gene ID" value="ES5_v2.g9654"/>
</dbReference>
<reference evidence="2" key="1">
    <citation type="submission" date="2022-11" db="UniProtKB">
        <authorList>
            <consortium name="WormBaseParasite"/>
        </authorList>
    </citation>
    <scope>IDENTIFICATION</scope>
</reference>
<evidence type="ECO:0000313" key="2">
    <source>
        <dbReference type="WBParaSite" id="ES5_v2.g9654.t1"/>
    </source>
</evidence>
<proteinExistence type="predicted"/>